<evidence type="ECO:0000313" key="1">
    <source>
        <dbReference type="EMBL" id="ORY38758.1"/>
    </source>
</evidence>
<dbReference type="OrthoDB" id="407325at2759"/>
<name>A0A1Y2BVF6_9FUNG</name>
<keyword evidence="2" id="KW-1185">Reference proteome</keyword>
<comment type="caution">
    <text evidence="1">The sequence shown here is derived from an EMBL/GenBank/DDBJ whole genome shotgun (WGS) entry which is preliminary data.</text>
</comment>
<dbReference type="SUPFAM" id="SSF53335">
    <property type="entry name" value="S-adenosyl-L-methionine-dependent methyltransferases"/>
    <property type="match status" value="1"/>
</dbReference>
<protein>
    <submittedName>
        <fullName evidence="1">Uncharacterized protein</fullName>
    </submittedName>
</protein>
<dbReference type="AlphaFoldDB" id="A0A1Y2BVF6"/>
<dbReference type="InterPro" id="IPR029063">
    <property type="entry name" value="SAM-dependent_MTases_sf"/>
</dbReference>
<proteinExistence type="predicted"/>
<dbReference type="EMBL" id="MCGO01000042">
    <property type="protein sequence ID" value="ORY38758.1"/>
    <property type="molecule type" value="Genomic_DNA"/>
</dbReference>
<organism evidence="1 2">
    <name type="scientific">Rhizoclosmatium globosum</name>
    <dbReference type="NCBI Taxonomy" id="329046"/>
    <lineage>
        <taxon>Eukaryota</taxon>
        <taxon>Fungi</taxon>
        <taxon>Fungi incertae sedis</taxon>
        <taxon>Chytridiomycota</taxon>
        <taxon>Chytridiomycota incertae sedis</taxon>
        <taxon>Chytridiomycetes</taxon>
        <taxon>Chytridiales</taxon>
        <taxon>Chytriomycetaceae</taxon>
        <taxon>Rhizoclosmatium</taxon>
    </lineage>
</organism>
<dbReference type="Proteomes" id="UP000193642">
    <property type="component" value="Unassembled WGS sequence"/>
</dbReference>
<accession>A0A1Y2BVF6</accession>
<dbReference type="Gene3D" id="3.40.50.150">
    <property type="entry name" value="Vaccinia Virus protein VP39"/>
    <property type="match status" value="1"/>
</dbReference>
<reference evidence="1 2" key="1">
    <citation type="submission" date="2016-07" db="EMBL/GenBank/DDBJ databases">
        <title>Pervasive Adenine N6-methylation of Active Genes in Fungi.</title>
        <authorList>
            <consortium name="DOE Joint Genome Institute"/>
            <person name="Mondo S.J."/>
            <person name="Dannebaum R.O."/>
            <person name="Kuo R.C."/>
            <person name="Labutti K."/>
            <person name="Haridas S."/>
            <person name="Kuo A."/>
            <person name="Salamov A."/>
            <person name="Ahrendt S.R."/>
            <person name="Lipzen A."/>
            <person name="Sullivan W."/>
            <person name="Andreopoulos W.B."/>
            <person name="Clum A."/>
            <person name="Lindquist E."/>
            <person name="Daum C."/>
            <person name="Ramamoorthy G.K."/>
            <person name="Gryganskyi A."/>
            <person name="Culley D."/>
            <person name="Magnuson J.K."/>
            <person name="James T.Y."/>
            <person name="O'Malley M.A."/>
            <person name="Stajich J.E."/>
            <person name="Spatafora J.W."/>
            <person name="Visel A."/>
            <person name="Grigoriev I.V."/>
        </authorList>
    </citation>
    <scope>NUCLEOTIDE SEQUENCE [LARGE SCALE GENOMIC DNA]</scope>
    <source>
        <strain evidence="1 2">JEL800</strain>
    </source>
</reference>
<dbReference type="PANTHER" id="PTHR14614:SF132">
    <property type="entry name" value="PROTEIN-LYSINE METHYLTRANSFERASE C42C1.13"/>
    <property type="match status" value="1"/>
</dbReference>
<evidence type="ECO:0000313" key="2">
    <source>
        <dbReference type="Proteomes" id="UP000193642"/>
    </source>
</evidence>
<dbReference type="InterPro" id="IPR019410">
    <property type="entry name" value="Methyltransf_16"/>
</dbReference>
<sequence>MDGNSSDSDNDVFAIEPEKEPEQCRIGTSVGFSFDNYPRTINIAEDSSGGCGGKTWEAATVLSDYLVHRYTQNKSFLKGLNIVELGAGTGVVGILAGMMLAETVQESDPKKGKVYITDMLFLDLMQKNVDLNMGVEERECVKVAELKWYVLDLSAH</sequence>
<feature type="non-terminal residue" evidence="1">
    <location>
        <position position="1"/>
    </location>
</feature>
<dbReference type="PANTHER" id="PTHR14614">
    <property type="entry name" value="HEPATOCELLULAR CARCINOMA-ASSOCIATED ANTIGEN"/>
    <property type="match status" value="1"/>
</dbReference>
<gene>
    <name evidence="1" type="ORF">BCR33DRAFT_720442</name>
</gene>
<dbReference type="STRING" id="329046.A0A1Y2BVF6"/>
<dbReference type="Pfam" id="PF10294">
    <property type="entry name" value="Methyltransf_16"/>
    <property type="match status" value="1"/>
</dbReference>